<dbReference type="EMBL" id="CP136426">
    <property type="protein sequence ID" value="WOC52837.1"/>
    <property type="molecule type" value="Genomic_DNA"/>
</dbReference>
<feature type="region of interest" description="Disordered" evidence="1">
    <location>
        <begin position="233"/>
        <end position="332"/>
    </location>
</feature>
<accession>A0AAU0F384</accession>
<keyword evidence="2" id="KW-0732">Signal</keyword>
<reference evidence="3" key="1">
    <citation type="submission" date="2023-10" db="EMBL/GenBank/DDBJ databases">
        <title>Characterization and whole genome sequencing of a novel strain of Bergeyella porcorum QD2021 isolated from pig.</title>
        <authorList>
            <person name="Liu G."/>
            <person name="Chen C."/>
            <person name="Han X."/>
        </authorList>
    </citation>
    <scope>NUCLEOTIDE SEQUENCE</scope>
    <source>
        <strain evidence="3">QD2021</strain>
    </source>
</reference>
<name>A0AAU0F384_9FLAO</name>
<keyword evidence="4" id="KW-1185">Reference proteome</keyword>
<proteinExistence type="predicted"/>
<dbReference type="AlphaFoldDB" id="A0AAU0F384"/>
<evidence type="ECO:0000313" key="4">
    <source>
        <dbReference type="Proteomes" id="UP001432059"/>
    </source>
</evidence>
<dbReference type="KEGG" id="bpor:BPO_2190"/>
<feature type="compositionally biased region" description="Gly residues" evidence="1">
    <location>
        <begin position="303"/>
        <end position="332"/>
    </location>
</feature>
<protein>
    <submittedName>
        <fullName evidence="3">Prolyl-tRNA synthetase</fullName>
    </submittedName>
</protein>
<sequence length="332" mass="37143">MKTNIQKKLLRTLKSKMFLAFSGSMLLVSCGVYTGGYSETDGVYYDPNTDTLPVGTVTNGYGNRVGEYYDYQDNSTGIIQKSQQNEREYNNRYRNENWSNADNNTSSDWGTYSGSETRYNTWGYGYYPYGYGLGFYSPYRMWGGFSMGYGLSLGFGWGNPWGWGYDPFYSFSPWGWGYGSMYGWGYNPWGWNRFYNPYYGYYGGYYSPYYGGGYYNYNRVPMRKSGADGSYLNSGNSGRMPSASRIPSNAGARVGNNTYRTPGFRTGNAQPSATQRQYQQPRMESRSYDNRSFQNNSYNSGGFRSGGSSGFGGGSVGGGGMRSGGMRTGGGR</sequence>
<dbReference type="Proteomes" id="UP001432059">
    <property type="component" value="Chromosome"/>
</dbReference>
<organism evidence="3 4">
    <name type="scientific">Bergeyella porcorum</name>
    <dbReference type="NCBI Taxonomy" id="1735111"/>
    <lineage>
        <taxon>Bacteria</taxon>
        <taxon>Pseudomonadati</taxon>
        <taxon>Bacteroidota</taxon>
        <taxon>Flavobacteriia</taxon>
        <taxon>Flavobacteriales</taxon>
        <taxon>Weeksellaceae</taxon>
        <taxon>Bergeyella</taxon>
    </lineage>
</organism>
<dbReference type="PROSITE" id="PS51257">
    <property type="entry name" value="PROKAR_LIPOPROTEIN"/>
    <property type="match status" value="1"/>
</dbReference>
<evidence type="ECO:0000256" key="1">
    <source>
        <dbReference type="SAM" id="MobiDB-lite"/>
    </source>
</evidence>
<evidence type="ECO:0000256" key="2">
    <source>
        <dbReference type="SAM" id="SignalP"/>
    </source>
</evidence>
<feature type="compositionally biased region" description="Polar residues" evidence="1">
    <location>
        <begin position="290"/>
        <end position="299"/>
    </location>
</feature>
<gene>
    <name evidence="3" type="ORF">BPO_2190</name>
</gene>
<feature type="chain" id="PRO_5043939059" evidence="2">
    <location>
        <begin position="35"/>
        <end position="332"/>
    </location>
</feature>
<feature type="signal peptide" evidence="2">
    <location>
        <begin position="1"/>
        <end position="34"/>
    </location>
</feature>
<feature type="compositionally biased region" description="Polar residues" evidence="1">
    <location>
        <begin position="267"/>
        <end position="282"/>
    </location>
</feature>
<evidence type="ECO:0000313" key="3">
    <source>
        <dbReference type="EMBL" id="WOC52837.1"/>
    </source>
</evidence>
<dbReference type="RefSeq" id="WP_327984174.1">
    <property type="nucleotide sequence ID" value="NZ_CP136426.1"/>
</dbReference>